<dbReference type="SMART" id="SM00060">
    <property type="entry name" value="FN3"/>
    <property type="match status" value="3"/>
</dbReference>
<feature type="region of interest" description="Disordered" evidence="2">
    <location>
        <begin position="316"/>
        <end position="385"/>
    </location>
</feature>
<accession>A0A653CA50</accession>
<dbReference type="CDD" id="cd00063">
    <property type="entry name" value="FN3"/>
    <property type="match status" value="3"/>
</dbReference>
<evidence type="ECO:0000313" key="6">
    <source>
        <dbReference type="Proteomes" id="UP000410492"/>
    </source>
</evidence>
<dbReference type="PANTHER" id="PTHR46708:SF2">
    <property type="entry name" value="FIBRONECTIN TYPE-III DOMAIN-CONTAINING PROTEIN"/>
    <property type="match status" value="1"/>
</dbReference>
<dbReference type="PROSITE" id="PS50853">
    <property type="entry name" value="FN3"/>
    <property type="match status" value="3"/>
</dbReference>
<keyword evidence="3" id="KW-0732">Signal</keyword>
<evidence type="ECO:0000256" key="1">
    <source>
        <dbReference type="ARBA" id="ARBA00022737"/>
    </source>
</evidence>
<proteinExistence type="predicted"/>
<keyword evidence="1" id="KW-0677">Repeat</keyword>
<dbReference type="PRINTS" id="PR01217">
    <property type="entry name" value="PRICHEXTENSN"/>
</dbReference>
<name>A0A653CA50_CALMS</name>
<feature type="signal peptide" evidence="3">
    <location>
        <begin position="1"/>
        <end position="19"/>
    </location>
</feature>
<reference evidence="5 6" key="1">
    <citation type="submission" date="2019-01" db="EMBL/GenBank/DDBJ databases">
        <authorList>
            <person name="Sayadi A."/>
        </authorList>
    </citation>
    <scope>NUCLEOTIDE SEQUENCE [LARGE SCALE GENOMIC DNA]</scope>
</reference>
<feature type="domain" description="Fibronectin type-III" evidence="4">
    <location>
        <begin position="35"/>
        <end position="125"/>
    </location>
</feature>
<evidence type="ECO:0000256" key="2">
    <source>
        <dbReference type="SAM" id="MobiDB-lite"/>
    </source>
</evidence>
<dbReference type="InterPro" id="IPR013783">
    <property type="entry name" value="Ig-like_fold"/>
</dbReference>
<dbReference type="AlphaFoldDB" id="A0A653CA50"/>
<evidence type="ECO:0000256" key="3">
    <source>
        <dbReference type="SAM" id="SignalP"/>
    </source>
</evidence>
<evidence type="ECO:0000259" key="4">
    <source>
        <dbReference type="PROSITE" id="PS50853"/>
    </source>
</evidence>
<gene>
    <name evidence="5" type="ORF">CALMAC_LOCUS7300</name>
</gene>
<protein>
    <recommendedName>
        <fullName evidence="4">Fibronectin type-III domain-containing protein</fullName>
    </recommendedName>
</protein>
<feature type="compositionally biased region" description="Pro residues" evidence="2">
    <location>
        <begin position="320"/>
        <end position="352"/>
    </location>
</feature>
<feature type="compositionally biased region" description="Pro residues" evidence="2">
    <location>
        <begin position="370"/>
        <end position="385"/>
    </location>
</feature>
<dbReference type="Pfam" id="PF00041">
    <property type="entry name" value="fn3"/>
    <property type="match status" value="1"/>
</dbReference>
<dbReference type="InterPro" id="IPR003961">
    <property type="entry name" value="FN3_dom"/>
</dbReference>
<dbReference type="SUPFAM" id="SSF49265">
    <property type="entry name" value="Fibronectin type III"/>
    <property type="match status" value="2"/>
</dbReference>
<dbReference type="OrthoDB" id="6739938at2759"/>
<dbReference type="PANTHER" id="PTHR46708">
    <property type="entry name" value="TENASCIN"/>
    <property type="match status" value="1"/>
</dbReference>
<dbReference type="InterPro" id="IPR036116">
    <property type="entry name" value="FN3_sf"/>
</dbReference>
<feature type="domain" description="Fibronectin type-III" evidence="4">
    <location>
        <begin position="223"/>
        <end position="324"/>
    </location>
</feature>
<dbReference type="Gene3D" id="2.60.40.10">
    <property type="entry name" value="Immunoglobulins"/>
    <property type="match status" value="3"/>
</dbReference>
<organism evidence="5 6">
    <name type="scientific">Callosobruchus maculatus</name>
    <name type="common">Southern cowpea weevil</name>
    <name type="synonym">Pulse bruchid</name>
    <dbReference type="NCBI Taxonomy" id="64391"/>
    <lineage>
        <taxon>Eukaryota</taxon>
        <taxon>Metazoa</taxon>
        <taxon>Ecdysozoa</taxon>
        <taxon>Arthropoda</taxon>
        <taxon>Hexapoda</taxon>
        <taxon>Insecta</taxon>
        <taxon>Pterygota</taxon>
        <taxon>Neoptera</taxon>
        <taxon>Endopterygota</taxon>
        <taxon>Coleoptera</taxon>
        <taxon>Polyphaga</taxon>
        <taxon>Cucujiformia</taxon>
        <taxon>Chrysomeloidea</taxon>
        <taxon>Chrysomelidae</taxon>
        <taxon>Bruchinae</taxon>
        <taxon>Bruchini</taxon>
        <taxon>Callosobruchus</taxon>
    </lineage>
</organism>
<sequence>MHTVLRNVIFSLIPAFIFTMDVGEFNGNLSAQDCVPRPVQNLKLSTNSVITWDPPEDAATCPIKKYLLFITRGDYSYVLETTPTARTVQVGFLEHCTEYNFTVNAVSTQDVEGWFNLLNAKTPMPDGQTSVSVQNVTVQEQEGTLTVNWQLAEINLQKCVHFYRLVYWDESSEVPKDVYITSTTYKIPNVVPCGKYNAKVSAWTNPSQEGPVVTATYTALGKPPSQPHISDLVVDTHTAKMAWHLPEYNCNRCPISKVIVDATPQFNTSMPIEDSPLRPDLVVNLNNLTSSTVYSCHVYLENSAGVSPPVHVLIQTQYEPTPPPPPTTVPPPPPPTTPAPPPTTPAPPPPHQLHPRQHQPRPLQHRPANTGPPPPTQPPPPQGRI</sequence>
<feature type="chain" id="PRO_5025050736" description="Fibronectin type-III domain-containing protein" evidence="3">
    <location>
        <begin position="20"/>
        <end position="385"/>
    </location>
</feature>
<evidence type="ECO:0000313" key="5">
    <source>
        <dbReference type="EMBL" id="VEN44553.1"/>
    </source>
</evidence>
<dbReference type="Proteomes" id="UP000410492">
    <property type="component" value="Unassembled WGS sequence"/>
</dbReference>
<feature type="domain" description="Fibronectin type-III" evidence="4">
    <location>
        <begin position="127"/>
        <end position="221"/>
    </location>
</feature>
<keyword evidence="6" id="KW-1185">Reference proteome</keyword>
<dbReference type="EMBL" id="CAACVG010007265">
    <property type="protein sequence ID" value="VEN44553.1"/>
    <property type="molecule type" value="Genomic_DNA"/>
</dbReference>
<dbReference type="InterPro" id="IPR050991">
    <property type="entry name" value="ECM_Regulatory_Proteins"/>
</dbReference>